<accession>A0A5N6XZV2</accession>
<reference evidence="1" key="1">
    <citation type="submission" date="2019-04" db="EMBL/GenBank/DDBJ databases">
        <title>Friends and foes A comparative genomics study of 23 Aspergillus species from section Flavi.</title>
        <authorList>
            <consortium name="DOE Joint Genome Institute"/>
            <person name="Kjaerbolling I."/>
            <person name="Vesth T."/>
            <person name="Frisvad J.C."/>
            <person name="Nybo J.L."/>
            <person name="Theobald S."/>
            <person name="Kildgaard S."/>
            <person name="Isbrandt T."/>
            <person name="Kuo A."/>
            <person name="Sato A."/>
            <person name="Lyhne E.K."/>
            <person name="Kogle M.E."/>
            <person name="Wiebenga A."/>
            <person name="Kun R.S."/>
            <person name="Lubbers R.J."/>
            <person name="Makela M.R."/>
            <person name="Barry K."/>
            <person name="Chovatia M."/>
            <person name="Clum A."/>
            <person name="Daum C."/>
            <person name="Haridas S."/>
            <person name="He G."/>
            <person name="LaButti K."/>
            <person name="Lipzen A."/>
            <person name="Mondo S."/>
            <person name="Riley R."/>
            <person name="Salamov A."/>
            <person name="Simmons B.A."/>
            <person name="Magnuson J.K."/>
            <person name="Henrissat B."/>
            <person name="Mortensen U.H."/>
            <person name="Larsen T.O."/>
            <person name="Devries R.P."/>
            <person name="Grigoriev I.V."/>
            <person name="Machida M."/>
            <person name="Baker S.E."/>
            <person name="Andersen M.R."/>
        </authorList>
    </citation>
    <scope>NUCLEOTIDE SEQUENCE</scope>
    <source>
        <strain evidence="1">CBS 117612</strain>
    </source>
</reference>
<name>A0A5N6XZV2_9EURO</name>
<dbReference type="EMBL" id="ML737166">
    <property type="protein sequence ID" value="KAE8338498.1"/>
    <property type="molecule type" value="Genomic_DNA"/>
</dbReference>
<gene>
    <name evidence="1" type="ORF">BDV24DRAFT_137848</name>
</gene>
<dbReference type="Proteomes" id="UP000325558">
    <property type="component" value="Unassembled WGS sequence"/>
</dbReference>
<proteinExistence type="predicted"/>
<sequence length="72" mass="8209">MLRRIARGENCQVANLTGVKHIMSAFFRHPLAMTLPRSADGLVSPRIVRIMANPRHAESYFILYFTVTCTFL</sequence>
<organism evidence="1">
    <name type="scientific">Aspergillus arachidicola</name>
    <dbReference type="NCBI Taxonomy" id="656916"/>
    <lineage>
        <taxon>Eukaryota</taxon>
        <taxon>Fungi</taxon>
        <taxon>Dikarya</taxon>
        <taxon>Ascomycota</taxon>
        <taxon>Pezizomycotina</taxon>
        <taxon>Eurotiomycetes</taxon>
        <taxon>Eurotiomycetidae</taxon>
        <taxon>Eurotiales</taxon>
        <taxon>Aspergillaceae</taxon>
        <taxon>Aspergillus</taxon>
        <taxon>Aspergillus subgen. Circumdati</taxon>
    </lineage>
</organism>
<dbReference type="OrthoDB" id="10515662at2759"/>
<dbReference type="AlphaFoldDB" id="A0A5N6XZV2"/>
<evidence type="ECO:0000313" key="1">
    <source>
        <dbReference type="EMBL" id="KAE8338498.1"/>
    </source>
</evidence>
<protein>
    <submittedName>
        <fullName evidence="1">Uncharacterized protein</fullName>
    </submittedName>
</protein>